<dbReference type="EMBL" id="BIMN01000002">
    <property type="protein sequence ID" value="GCE63433.1"/>
    <property type="molecule type" value="Genomic_DNA"/>
</dbReference>
<dbReference type="GO" id="GO:0005840">
    <property type="term" value="C:ribosome"/>
    <property type="evidence" value="ECO:0007669"/>
    <property type="project" value="UniProtKB-KW"/>
</dbReference>
<dbReference type="AlphaFoldDB" id="A0A478FPV4"/>
<dbReference type="InterPro" id="IPR036164">
    <property type="entry name" value="bL21-like_sf"/>
</dbReference>
<dbReference type="GO" id="GO:0006412">
    <property type="term" value="P:translation"/>
    <property type="evidence" value="ECO:0007669"/>
    <property type="project" value="InterPro"/>
</dbReference>
<dbReference type="GO" id="GO:0005737">
    <property type="term" value="C:cytoplasm"/>
    <property type="evidence" value="ECO:0007669"/>
    <property type="project" value="UniProtKB-ARBA"/>
</dbReference>
<sequence>MFAYFCVAGKQYIAKKGDILVNCPFVRGDIGDIFFTEQVLGINDTIGSPAGQYLSGAKIELKIVKQGLSKKLRIVNFRPQKRHEKWKGHRTKYTNLEVMQIYWSK</sequence>
<protein>
    <recommendedName>
        <fullName evidence="3 4">50S ribosomal protein L21</fullName>
    </recommendedName>
</protein>
<accession>A0A478FPV4</accession>
<gene>
    <name evidence="5" type="primary">rplU</name>
    <name evidence="5" type="ORF">MHSWG343_04300</name>
</gene>
<evidence type="ECO:0000256" key="4">
    <source>
        <dbReference type="RuleBase" id="RU000562"/>
    </source>
</evidence>
<dbReference type="Proteomes" id="UP000324831">
    <property type="component" value="Unassembled WGS sequence"/>
</dbReference>
<evidence type="ECO:0000256" key="2">
    <source>
        <dbReference type="ARBA" id="ARBA00023274"/>
    </source>
</evidence>
<dbReference type="InterPro" id="IPR001787">
    <property type="entry name" value="Ribosomal_bL21"/>
</dbReference>
<keyword evidence="4" id="KW-0699">rRNA-binding</keyword>
<dbReference type="GO" id="GO:0003735">
    <property type="term" value="F:structural constituent of ribosome"/>
    <property type="evidence" value="ECO:0007669"/>
    <property type="project" value="InterPro"/>
</dbReference>
<keyword evidence="2 4" id="KW-0687">Ribonucleoprotein</keyword>
<reference evidence="5 6" key="1">
    <citation type="submission" date="2019-01" db="EMBL/GenBank/DDBJ databases">
        <title>Draft genome sequences of Candidatus Mycoplasma haemohominis SWG34-3 identified from a patient with pyrexia, anemia and liver dysfunction.</title>
        <authorList>
            <person name="Sekizuka T."/>
            <person name="Hattori N."/>
            <person name="Katano H."/>
            <person name="Takuma T."/>
            <person name="Ito T."/>
            <person name="Arai N."/>
            <person name="Yanai R."/>
            <person name="Ishii S."/>
            <person name="Miura Y."/>
            <person name="Tokunaga T."/>
            <person name="Watanabe H."/>
            <person name="Nomura N."/>
            <person name="Eguchi J."/>
            <person name="Arai T."/>
            <person name="Hasegawa H."/>
            <person name="Nakamaki T."/>
            <person name="Wakita T."/>
            <person name="Niki Y."/>
            <person name="Kuroda M."/>
        </authorList>
    </citation>
    <scope>NUCLEOTIDE SEQUENCE [LARGE SCALE GENOMIC DNA]</scope>
    <source>
        <strain evidence="5">SWG34-3</strain>
    </source>
</reference>
<proteinExistence type="inferred from homology"/>
<dbReference type="InterPro" id="IPR028909">
    <property type="entry name" value="bL21-like"/>
</dbReference>
<dbReference type="GO" id="GO:0019843">
    <property type="term" value="F:rRNA binding"/>
    <property type="evidence" value="ECO:0007669"/>
    <property type="project" value="UniProtKB-KW"/>
</dbReference>
<dbReference type="RefSeq" id="WP_216083495.1">
    <property type="nucleotide sequence ID" value="NZ_CACTIB010000031.1"/>
</dbReference>
<dbReference type="GO" id="GO:1990904">
    <property type="term" value="C:ribonucleoprotein complex"/>
    <property type="evidence" value="ECO:0007669"/>
    <property type="project" value="UniProtKB-KW"/>
</dbReference>
<keyword evidence="4" id="KW-0694">RNA-binding</keyword>
<comment type="function">
    <text evidence="4">This protein binds to 23S rRNA in the presence of protein L20.</text>
</comment>
<evidence type="ECO:0000256" key="1">
    <source>
        <dbReference type="ARBA" id="ARBA00022980"/>
    </source>
</evidence>
<dbReference type="NCBIfam" id="TIGR00061">
    <property type="entry name" value="L21"/>
    <property type="match status" value="1"/>
</dbReference>
<evidence type="ECO:0000313" key="5">
    <source>
        <dbReference type="EMBL" id="GCE63433.1"/>
    </source>
</evidence>
<comment type="caution">
    <text evidence="5">The sequence shown here is derived from an EMBL/GenBank/DDBJ whole genome shotgun (WGS) entry which is preliminary data.</text>
</comment>
<dbReference type="Pfam" id="PF00829">
    <property type="entry name" value="Ribosomal_L21p"/>
    <property type="match status" value="1"/>
</dbReference>
<name>A0A478FPV4_9MOLU</name>
<dbReference type="SUPFAM" id="SSF141091">
    <property type="entry name" value="L21p-like"/>
    <property type="match status" value="1"/>
</dbReference>
<evidence type="ECO:0000256" key="3">
    <source>
        <dbReference type="ARBA" id="ARBA00035483"/>
    </source>
</evidence>
<keyword evidence="1 4" id="KW-0689">Ribosomal protein</keyword>
<organism evidence="5 6">
    <name type="scientific">Candidatus Mycoplasma haematohominis</name>
    <dbReference type="NCBI Taxonomy" id="1494318"/>
    <lineage>
        <taxon>Bacteria</taxon>
        <taxon>Bacillati</taxon>
        <taxon>Mycoplasmatota</taxon>
        <taxon>Mollicutes</taxon>
        <taxon>Mycoplasmataceae</taxon>
        <taxon>Mycoplasma</taxon>
    </lineage>
</organism>
<comment type="similarity">
    <text evidence="4">Belongs to the bacterial ribosomal protein bL21 family.</text>
</comment>
<evidence type="ECO:0000313" key="6">
    <source>
        <dbReference type="Proteomes" id="UP000324831"/>
    </source>
</evidence>